<name>X6PEF7_RETFI</name>
<dbReference type="AlphaFoldDB" id="X6PEF7"/>
<sequence>MTRQFHRCTLCKGNHRSDFLLCPKIQDTREKSGIKYTKLEQIIIEKIKNKNVNAEQEVQKKITLQRTTYNVHQKEKSNNWEMYTKQLEKNLQIWKTTICTIDQNENALDHAVNNWTNWIVQTGKDTIGMKMIWKYKEEAKALKRNLRRKKQEFLIKNIGLLNEGNMKQLFAKFRYMNYNKISIIQTLVKSATTKEPEKISETDTEKVNLLAKWFSEHHQQTSSINENHCQQIEYEIGYIVAMSRNAKINSEINNNEYHQVNITEEVIDAIKHNIKYNDNIILYHYYLEYDNNETNLVNKGNNLLHYSQTGFRSWHNKSEHLLLVLETIQVSLDNNAVTSILYKEIQTRIQLLELRRNQIIHKYISLSKKLTTDNLSIDYKLWEGNHRVHNGEFFCWKGKLSKLSIVCIDADEAKVPHIMTDEHQFINRSQKIPNSIKISFTQYTEQSSEEILSSLQRDTVVIWTYENQIKVLCNLGASSSPEIYWIKGQYKNQEMKKQIKIKGLIKLCYFMDSIWINEYLPLSSLILTFLKKLYFERDCA</sequence>
<keyword evidence="2" id="KW-1185">Reference proteome</keyword>
<reference evidence="1 2" key="1">
    <citation type="journal article" date="2013" name="Curr. Biol.">
        <title>The Genome of the Foraminiferan Reticulomyxa filosa.</title>
        <authorList>
            <person name="Glockner G."/>
            <person name="Hulsmann N."/>
            <person name="Schleicher M."/>
            <person name="Noegel A.A."/>
            <person name="Eichinger L."/>
            <person name="Gallinger C."/>
            <person name="Pawlowski J."/>
            <person name="Sierra R."/>
            <person name="Euteneuer U."/>
            <person name="Pillet L."/>
            <person name="Moustafa A."/>
            <person name="Platzer M."/>
            <person name="Groth M."/>
            <person name="Szafranski K."/>
            <person name="Schliwa M."/>
        </authorList>
    </citation>
    <scope>NUCLEOTIDE SEQUENCE [LARGE SCALE GENOMIC DNA]</scope>
</reference>
<proteinExistence type="predicted"/>
<evidence type="ECO:0000313" key="1">
    <source>
        <dbReference type="EMBL" id="ETO36488.1"/>
    </source>
</evidence>
<comment type="caution">
    <text evidence="1">The sequence shown here is derived from an EMBL/GenBank/DDBJ whole genome shotgun (WGS) entry which is preliminary data.</text>
</comment>
<evidence type="ECO:0000313" key="2">
    <source>
        <dbReference type="Proteomes" id="UP000023152"/>
    </source>
</evidence>
<gene>
    <name evidence="1" type="ORF">RFI_00574</name>
</gene>
<organism evidence="1 2">
    <name type="scientific">Reticulomyxa filosa</name>
    <dbReference type="NCBI Taxonomy" id="46433"/>
    <lineage>
        <taxon>Eukaryota</taxon>
        <taxon>Sar</taxon>
        <taxon>Rhizaria</taxon>
        <taxon>Retaria</taxon>
        <taxon>Foraminifera</taxon>
        <taxon>Monothalamids</taxon>
        <taxon>Reticulomyxidae</taxon>
        <taxon>Reticulomyxa</taxon>
    </lineage>
</organism>
<protein>
    <submittedName>
        <fullName evidence="1">Uncharacterized protein</fullName>
    </submittedName>
</protein>
<dbReference type="EMBL" id="ASPP01000602">
    <property type="protein sequence ID" value="ETO36488.1"/>
    <property type="molecule type" value="Genomic_DNA"/>
</dbReference>
<dbReference type="OrthoDB" id="415068at2759"/>
<accession>X6PEF7</accession>
<dbReference type="Proteomes" id="UP000023152">
    <property type="component" value="Unassembled WGS sequence"/>
</dbReference>